<reference evidence="1 2" key="1">
    <citation type="submission" date="2021-03" db="EMBL/GenBank/DDBJ databases">
        <title>Antimicrobial resistance genes in bacteria isolated from Japanese honey, and their potential for conferring macrolide and lincosamide resistance in the American foulbrood pathogen Paenibacillus larvae.</title>
        <authorList>
            <person name="Okamoto M."/>
            <person name="Kumagai M."/>
            <person name="Kanamori H."/>
            <person name="Takamatsu D."/>
        </authorList>
    </citation>
    <scope>NUCLEOTIDE SEQUENCE [LARGE SCALE GENOMIC DNA]</scope>
    <source>
        <strain evidence="1 2">J6TS1</strain>
    </source>
</reference>
<name>A0ABQ4KVS8_SIMTE</name>
<evidence type="ECO:0000313" key="1">
    <source>
        <dbReference type="EMBL" id="GIN96138.1"/>
    </source>
</evidence>
<keyword evidence="2" id="KW-1185">Reference proteome</keyword>
<accession>A0ABQ4KVS8</accession>
<dbReference type="EMBL" id="BORJ01000004">
    <property type="protein sequence ID" value="GIN96138.1"/>
    <property type="molecule type" value="Genomic_DNA"/>
</dbReference>
<organism evidence="1 2">
    <name type="scientific">Siminovitchia terrae</name>
    <name type="common">Bacillus terrae</name>
    <dbReference type="NCBI Taxonomy" id="1914933"/>
    <lineage>
        <taxon>Bacteria</taxon>
        <taxon>Bacillati</taxon>
        <taxon>Bacillota</taxon>
        <taxon>Bacilli</taxon>
        <taxon>Bacillales</taxon>
        <taxon>Bacillaceae</taxon>
        <taxon>Siminovitchia</taxon>
    </lineage>
</organism>
<comment type="caution">
    <text evidence="1">The sequence shown here is derived from an EMBL/GenBank/DDBJ whole genome shotgun (WGS) entry which is preliminary data.</text>
</comment>
<protein>
    <submittedName>
        <fullName evidence="1">Uncharacterized protein</fullName>
    </submittedName>
</protein>
<proteinExistence type="predicted"/>
<dbReference type="Proteomes" id="UP000680670">
    <property type="component" value="Unassembled WGS sequence"/>
</dbReference>
<sequence>MRKVINIKDRFSQELSNINNILTALENNRYYELTHSKMDGTVSHNANKLRKEISQLLYKIEYDKKSILDEFEDFFSNKK</sequence>
<dbReference type="RefSeq" id="WP_213020414.1">
    <property type="nucleotide sequence ID" value="NZ_BORJ01000004.1"/>
</dbReference>
<evidence type="ECO:0000313" key="2">
    <source>
        <dbReference type="Proteomes" id="UP000680670"/>
    </source>
</evidence>
<gene>
    <name evidence="1" type="ORF">J6TS1_20080</name>
</gene>